<feature type="transmembrane region" description="Helical" evidence="1">
    <location>
        <begin position="234"/>
        <end position="251"/>
    </location>
</feature>
<evidence type="ECO:0000313" key="2">
    <source>
        <dbReference type="EMBL" id="RSU03262.1"/>
    </source>
</evidence>
<reference evidence="2 3" key="1">
    <citation type="submission" date="2017-05" db="EMBL/GenBank/DDBJ databases">
        <title>Vagococcus spp. assemblies.</title>
        <authorList>
            <person name="Gulvik C.A."/>
        </authorList>
    </citation>
    <scope>NUCLEOTIDE SEQUENCE [LARGE SCALE GENOMIC DNA]</scope>
    <source>
        <strain evidence="2 3">CCUG 41755</strain>
    </source>
</reference>
<dbReference type="OrthoDB" id="1938692at2"/>
<dbReference type="Pfam" id="PF14296">
    <property type="entry name" value="O-ag_pol_Wzy"/>
    <property type="match status" value="1"/>
</dbReference>
<feature type="transmembrane region" description="Helical" evidence="1">
    <location>
        <begin position="419"/>
        <end position="436"/>
    </location>
</feature>
<name>A0A430A830_9ENTE</name>
<feature type="transmembrane region" description="Helical" evidence="1">
    <location>
        <begin position="29"/>
        <end position="46"/>
    </location>
</feature>
<protein>
    <recommendedName>
        <fullName evidence="4">O-antigen polysaccharide polymerase Wzy</fullName>
    </recommendedName>
</protein>
<feature type="transmembrane region" description="Helical" evidence="1">
    <location>
        <begin position="212"/>
        <end position="228"/>
    </location>
</feature>
<feature type="transmembrane region" description="Helical" evidence="1">
    <location>
        <begin position="442"/>
        <end position="468"/>
    </location>
</feature>
<dbReference type="NCBIfam" id="TIGR04370">
    <property type="entry name" value="glyco_rpt_poly"/>
    <property type="match status" value="1"/>
</dbReference>
<feature type="transmembrane region" description="Helical" evidence="1">
    <location>
        <begin position="95"/>
        <end position="116"/>
    </location>
</feature>
<dbReference type="Proteomes" id="UP000287101">
    <property type="component" value="Unassembled WGS sequence"/>
</dbReference>
<accession>A0A430A830</accession>
<dbReference type="EMBL" id="NGJY01000002">
    <property type="protein sequence ID" value="RSU03262.1"/>
    <property type="molecule type" value="Genomic_DNA"/>
</dbReference>
<gene>
    <name evidence="2" type="ORF">CBF31_05975</name>
</gene>
<evidence type="ECO:0008006" key="4">
    <source>
        <dbReference type="Google" id="ProtNLM"/>
    </source>
</evidence>
<dbReference type="RefSeq" id="WP_126831472.1">
    <property type="nucleotide sequence ID" value="NZ_NGJY01000002.1"/>
</dbReference>
<feature type="transmembrane region" description="Helical" evidence="1">
    <location>
        <begin position="53"/>
        <end position="75"/>
    </location>
</feature>
<keyword evidence="1" id="KW-1133">Transmembrane helix</keyword>
<evidence type="ECO:0000313" key="3">
    <source>
        <dbReference type="Proteomes" id="UP000287101"/>
    </source>
</evidence>
<feature type="transmembrane region" description="Helical" evidence="1">
    <location>
        <begin position="7"/>
        <end position="23"/>
    </location>
</feature>
<keyword evidence="1" id="KW-0472">Membrane</keyword>
<feature type="transmembrane region" description="Helical" evidence="1">
    <location>
        <begin position="263"/>
        <end position="283"/>
    </location>
</feature>
<dbReference type="InterPro" id="IPR029468">
    <property type="entry name" value="O-ag_pol_Wzy"/>
</dbReference>
<proteinExistence type="predicted"/>
<keyword evidence="3" id="KW-1185">Reference proteome</keyword>
<evidence type="ECO:0000256" key="1">
    <source>
        <dbReference type="SAM" id="Phobius"/>
    </source>
</evidence>
<comment type="caution">
    <text evidence="2">The sequence shown here is derived from an EMBL/GenBank/DDBJ whole genome shotgun (WGS) entry which is preliminary data.</text>
</comment>
<sequence length="474" mass="54882">MKSKLNYILMFLAIFIFLIGIFIENITTILIGVLILWLSNIVYSFFDIKNRIVFLMFNATFFIFLLGRITVTGIFKYKEGYTGILGTAFNDYEVIYTMLLVLFLSLLFLYIGNHFFEMIKNNRKKTVVNLCQNEEQYRSTLRGWSKFIFLTSILLKYIYIVEMINVSTTQGYYETFAVFKSSLPSIIVIYSNFFEIAFFALLATLPSKKESIPFIGLYLLEGILMLLSGRRSEIMLNLLIVFIYIIFRHSLNSNEKWLKKKYIVYVAAMVPIMLILLTSVEVIRGNKIDTNTSLLEKIQEFFYSQGISVNLIGYSKVFKHSILQNNNYTFGPVIEFYLTKISREYTFFGQTVDRAVNGHLFSHTISYLIMPDLYLRGVGYGSSFVAEMYSDFSYVGVIVGSFVYGLLLNIINRLYYYKNVLFVTLAFMITRELLFTPRATTLYFLVNVFSPTKILGGGVVFFGAYILFKSLKSK</sequence>
<feature type="transmembrane region" description="Helical" evidence="1">
    <location>
        <begin position="147"/>
        <end position="166"/>
    </location>
</feature>
<feature type="transmembrane region" description="Helical" evidence="1">
    <location>
        <begin position="186"/>
        <end position="205"/>
    </location>
</feature>
<dbReference type="AlphaFoldDB" id="A0A430A830"/>
<keyword evidence="1" id="KW-0812">Transmembrane</keyword>
<feature type="transmembrane region" description="Helical" evidence="1">
    <location>
        <begin position="392"/>
        <end position="412"/>
    </location>
</feature>
<organism evidence="2 3">
    <name type="scientific">Vagococcus fessus</name>
    <dbReference type="NCBI Taxonomy" id="120370"/>
    <lineage>
        <taxon>Bacteria</taxon>
        <taxon>Bacillati</taxon>
        <taxon>Bacillota</taxon>
        <taxon>Bacilli</taxon>
        <taxon>Lactobacillales</taxon>
        <taxon>Enterococcaceae</taxon>
        <taxon>Vagococcus</taxon>
    </lineage>
</organism>